<dbReference type="Proteomes" id="UP000408764">
    <property type="component" value="Unassembled WGS sequence"/>
</dbReference>
<sequence length="484" mass="52382">MFTLKHLLILLPLIIISQSVHAQSGTVQWQPCTNSQFDNWFEDEPPEALLCGYVDAPLTYSVDAKADKVRLALTRLPATGVKKGSVVVISGGPGLPGINPFMSDDDIVAKLTQSYDIVGYDPRGVGQSTPKISCGVPGRERPVIDEHDISASEAQARKTLAACIKHTGLETLKHMGSDDAVNDLNVIRAALGEPVLTAVAYSYGTQIAALYAERFPQQTRALVLDGVVDLSEDDFTQQLNQARGYQQTFQRFAAFCAKHPDCPLPGDEAGAVEAFHGILRQVYATALITTDGDQVTADDVLLSTQSLLLWSDRWPELIALLHKVNAGIADEQVAGLIDENAGEEADDALSVISCADTAAPGSDTQLLRQQRQAIRAASPFTNYLKVQASGLELCDLWPVRGTLEAHVPVAAPSLPPLLLVGQRFDPTTPWVNARQMATWFKSPLITREGDGHTLVLNGIDRCVDEAVVAYLLAPREIRADKTCR</sequence>
<keyword evidence="3 7" id="KW-0378">Hydrolase</keyword>
<organism evidence="7 8">
    <name type="scientific">Pseudomonas haemolytica</name>
    <dbReference type="NCBI Taxonomy" id="2600065"/>
    <lineage>
        <taxon>Bacteria</taxon>
        <taxon>Pseudomonadati</taxon>
        <taxon>Pseudomonadota</taxon>
        <taxon>Gammaproteobacteria</taxon>
        <taxon>Pseudomonadales</taxon>
        <taxon>Pseudomonadaceae</taxon>
        <taxon>Pseudomonas</taxon>
    </lineage>
</organism>
<name>A0A5P1DFR3_9PSED</name>
<evidence type="ECO:0000256" key="3">
    <source>
        <dbReference type="ARBA" id="ARBA00022801"/>
    </source>
</evidence>
<evidence type="ECO:0000256" key="1">
    <source>
        <dbReference type="ARBA" id="ARBA00010088"/>
    </source>
</evidence>
<feature type="chain" id="PRO_5024398275" evidence="4">
    <location>
        <begin position="23"/>
        <end position="484"/>
    </location>
</feature>
<comment type="caution">
    <text evidence="7">The sequence shown here is derived from an EMBL/GenBank/DDBJ whole genome shotgun (WGS) entry which is preliminary data.</text>
</comment>
<gene>
    <name evidence="7" type="ORF">FRT59_20470</name>
    <name evidence="6" type="ORF">JJD71_12725</name>
</gene>
<dbReference type="Proteomes" id="UP000620382">
    <property type="component" value="Unassembled WGS sequence"/>
</dbReference>
<keyword evidence="2 4" id="KW-0732">Signal</keyword>
<evidence type="ECO:0000259" key="5">
    <source>
        <dbReference type="Pfam" id="PF00561"/>
    </source>
</evidence>
<dbReference type="EMBL" id="JAENSR010000003">
    <property type="protein sequence ID" value="MBK3459926.1"/>
    <property type="molecule type" value="Genomic_DNA"/>
</dbReference>
<dbReference type="GO" id="GO:0016787">
    <property type="term" value="F:hydrolase activity"/>
    <property type="evidence" value="ECO:0007669"/>
    <property type="project" value="UniProtKB-KW"/>
</dbReference>
<proteinExistence type="inferred from homology"/>
<dbReference type="SUPFAM" id="SSF53474">
    <property type="entry name" value="alpha/beta-Hydrolases"/>
    <property type="match status" value="1"/>
</dbReference>
<evidence type="ECO:0000313" key="9">
    <source>
        <dbReference type="Proteomes" id="UP000620382"/>
    </source>
</evidence>
<keyword evidence="9" id="KW-1185">Reference proteome</keyword>
<accession>A0A5P1DFR3</accession>
<comment type="similarity">
    <text evidence="1">Belongs to the peptidase S33 family.</text>
</comment>
<dbReference type="InterPro" id="IPR029058">
    <property type="entry name" value="AB_hydrolase_fold"/>
</dbReference>
<reference evidence="6 9" key="2">
    <citation type="submission" date="2021-01" db="EMBL/GenBank/DDBJ databases">
        <title>Antibiotic resistance and phylogeny of Pseudomonas spp. isolated over three decades from chicken meat in the Norwegian food chain.</title>
        <authorList>
            <person name="Moen B."/>
        </authorList>
    </citation>
    <scope>NUCLEOTIDE SEQUENCE [LARGE SCALE GENOMIC DNA]</scope>
    <source>
        <strain evidence="6 9">MF6766</strain>
    </source>
</reference>
<protein>
    <submittedName>
        <fullName evidence="6">Alpha/beta fold hydrolase</fullName>
    </submittedName>
    <submittedName>
        <fullName evidence="7">Alpha/beta hydrolase</fullName>
    </submittedName>
</protein>
<dbReference type="InterPro" id="IPR051601">
    <property type="entry name" value="Serine_prot/Carboxylest_S33"/>
</dbReference>
<evidence type="ECO:0000313" key="6">
    <source>
        <dbReference type="EMBL" id="MBK3459926.1"/>
    </source>
</evidence>
<evidence type="ECO:0000256" key="4">
    <source>
        <dbReference type="SAM" id="SignalP"/>
    </source>
</evidence>
<feature type="domain" description="AB hydrolase-1" evidence="5">
    <location>
        <begin position="86"/>
        <end position="456"/>
    </location>
</feature>
<dbReference type="EMBL" id="VOIW01000006">
    <property type="protein sequence ID" value="MRJ39331.1"/>
    <property type="molecule type" value="Genomic_DNA"/>
</dbReference>
<dbReference type="AlphaFoldDB" id="A0A5P1DFR3"/>
<dbReference type="OrthoDB" id="5519806at2"/>
<reference evidence="7 8" key="1">
    <citation type="submission" date="2019-08" db="EMBL/GenBank/DDBJ databases">
        <title>Pseudomonas haemolytica sp. nov. isolated from raw milk and skim milk concentrate.</title>
        <authorList>
            <person name="Hofmann K."/>
            <person name="Huptas C."/>
            <person name="Doll E."/>
            <person name="Scherer S."/>
            <person name="Wenning M."/>
        </authorList>
    </citation>
    <scope>NUCLEOTIDE SEQUENCE [LARGE SCALE GENOMIC DNA]</scope>
    <source>
        <strain evidence="7 8">DSM 108987</strain>
    </source>
</reference>
<evidence type="ECO:0000313" key="7">
    <source>
        <dbReference type="EMBL" id="MRJ39331.1"/>
    </source>
</evidence>
<dbReference type="PANTHER" id="PTHR43248:SF29">
    <property type="entry name" value="TRIPEPTIDYL AMINOPEPTIDASE"/>
    <property type="match status" value="1"/>
</dbReference>
<evidence type="ECO:0000313" key="8">
    <source>
        <dbReference type="Proteomes" id="UP000408764"/>
    </source>
</evidence>
<feature type="signal peptide" evidence="4">
    <location>
        <begin position="1"/>
        <end position="22"/>
    </location>
</feature>
<dbReference type="InterPro" id="IPR000073">
    <property type="entry name" value="AB_hydrolase_1"/>
</dbReference>
<dbReference type="RefSeq" id="WP_153872160.1">
    <property type="nucleotide sequence ID" value="NZ_JAEKCT010000011.1"/>
</dbReference>
<dbReference type="Gene3D" id="3.40.50.1820">
    <property type="entry name" value="alpha/beta hydrolase"/>
    <property type="match status" value="1"/>
</dbReference>
<dbReference type="Pfam" id="PF00561">
    <property type="entry name" value="Abhydrolase_1"/>
    <property type="match status" value="1"/>
</dbReference>
<evidence type="ECO:0000256" key="2">
    <source>
        <dbReference type="ARBA" id="ARBA00022729"/>
    </source>
</evidence>
<dbReference type="PANTHER" id="PTHR43248">
    <property type="entry name" value="2-SUCCINYL-6-HYDROXY-2,4-CYCLOHEXADIENE-1-CARBOXYLATE SYNTHASE"/>
    <property type="match status" value="1"/>
</dbReference>